<dbReference type="EMBL" id="VLKF01000001">
    <property type="protein sequence ID" value="TWH74591.1"/>
    <property type="molecule type" value="Genomic_DNA"/>
</dbReference>
<keyword evidence="2" id="KW-1185">Reference proteome</keyword>
<dbReference type="Proteomes" id="UP000321490">
    <property type="component" value="Unassembled WGS sequence"/>
</dbReference>
<evidence type="ECO:0000313" key="2">
    <source>
        <dbReference type="Proteomes" id="UP000321490"/>
    </source>
</evidence>
<proteinExistence type="predicted"/>
<sequence length="213" mass="23451">MARWQGIGMPATQLDLRGLAAEQPPSRRHVASVVDDAEEVRVLGPVPALAAVLARLWRRDRLPAVPVAWEPADDAASRGLARALGVGSGAERELPLVRDDHGGVLLWHGRVTAFGAPRRPLARRLGSQAYNDDQRVANGPVTRIDVRPDWTAVDRISVAVVTLPLRPVRRTTGRALQVASAPAQVTRDGVPFDREVTKWTWYGDDRVRWLLRP</sequence>
<evidence type="ECO:0000313" key="1">
    <source>
        <dbReference type="EMBL" id="TWH74591.1"/>
    </source>
</evidence>
<name>A0A562IU96_9ACTN</name>
<reference evidence="1 2" key="1">
    <citation type="submission" date="2019-07" db="EMBL/GenBank/DDBJ databases">
        <title>R&amp;d 2014.</title>
        <authorList>
            <person name="Klenk H.-P."/>
        </authorList>
    </citation>
    <scope>NUCLEOTIDE SEQUENCE [LARGE SCALE GENOMIC DNA]</scope>
    <source>
        <strain evidence="1 2">DSM 45764</strain>
    </source>
</reference>
<gene>
    <name evidence="1" type="ORF">JD78_03135</name>
</gene>
<organism evidence="1 2">
    <name type="scientific">Modestobacter roseus</name>
    <dbReference type="NCBI Taxonomy" id="1181884"/>
    <lineage>
        <taxon>Bacteria</taxon>
        <taxon>Bacillati</taxon>
        <taxon>Actinomycetota</taxon>
        <taxon>Actinomycetes</taxon>
        <taxon>Geodermatophilales</taxon>
        <taxon>Geodermatophilaceae</taxon>
        <taxon>Modestobacter</taxon>
    </lineage>
</organism>
<protein>
    <submittedName>
        <fullName evidence="1">Uncharacterized protein</fullName>
    </submittedName>
</protein>
<dbReference type="AlphaFoldDB" id="A0A562IU96"/>
<comment type="caution">
    <text evidence="1">The sequence shown here is derived from an EMBL/GenBank/DDBJ whole genome shotgun (WGS) entry which is preliminary data.</text>
</comment>
<accession>A0A562IU96</accession>